<dbReference type="PRINTS" id="PR00420">
    <property type="entry name" value="RNGMNOXGNASE"/>
</dbReference>
<feature type="compositionally biased region" description="Basic and acidic residues" evidence="4">
    <location>
        <begin position="858"/>
        <end position="899"/>
    </location>
</feature>
<feature type="compositionally biased region" description="Acidic residues" evidence="4">
    <location>
        <begin position="524"/>
        <end position="544"/>
    </location>
</feature>
<dbReference type="EMBL" id="CP055900">
    <property type="protein sequence ID" value="QKX58391.1"/>
    <property type="molecule type" value="Genomic_DNA"/>
</dbReference>
<evidence type="ECO:0008006" key="9">
    <source>
        <dbReference type="Google" id="ProtNLM"/>
    </source>
</evidence>
<feature type="domain" description="FAD-binding" evidence="5">
    <location>
        <begin position="8"/>
        <end position="367"/>
    </location>
</feature>
<feature type="region of interest" description="Disordered" evidence="4">
    <location>
        <begin position="427"/>
        <end position="627"/>
    </location>
</feature>
<evidence type="ECO:0000259" key="6">
    <source>
        <dbReference type="Pfam" id="PF06991"/>
    </source>
</evidence>
<evidence type="ECO:0000256" key="1">
    <source>
        <dbReference type="ARBA" id="ARBA00022630"/>
    </source>
</evidence>
<dbReference type="SUPFAM" id="SSF51905">
    <property type="entry name" value="FAD/NAD(P)-binding domain"/>
    <property type="match status" value="1"/>
</dbReference>
<evidence type="ECO:0000313" key="8">
    <source>
        <dbReference type="Proteomes" id="UP000509510"/>
    </source>
</evidence>
<dbReference type="GO" id="GO:0071949">
    <property type="term" value="F:FAD binding"/>
    <property type="evidence" value="ECO:0007669"/>
    <property type="project" value="InterPro"/>
</dbReference>
<dbReference type="InterPro" id="IPR009730">
    <property type="entry name" value="MFAP1_C"/>
</dbReference>
<dbReference type="Pfam" id="PF01494">
    <property type="entry name" value="FAD_binding_3"/>
    <property type="match status" value="1"/>
</dbReference>
<evidence type="ECO:0000256" key="2">
    <source>
        <dbReference type="ARBA" id="ARBA00022827"/>
    </source>
</evidence>
<evidence type="ECO:0000256" key="4">
    <source>
        <dbReference type="SAM" id="MobiDB-lite"/>
    </source>
</evidence>
<feature type="region of interest" description="Disordered" evidence="4">
    <location>
        <begin position="775"/>
        <end position="899"/>
    </location>
</feature>
<feature type="compositionally biased region" description="Basic and acidic residues" evidence="4">
    <location>
        <begin position="801"/>
        <end position="847"/>
    </location>
</feature>
<dbReference type="GO" id="GO:0016491">
    <property type="term" value="F:oxidoreductase activity"/>
    <property type="evidence" value="ECO:0007669"/>
    <property type="project" value="UniProtKB-KW"/>
</dbReference>
<dbReference type="InterPro" id="IPR002938">
    <property type="entry name" value="FAD-bd"/>
</dbReference>
<evidence type="ECO:0000259" key="5">
    <source>
        <dbReference type="Pfam" id="PF01494"/>
    </source>
</evidence>
<dbReference type="GeneID" id="55993010"/>
<dbReference type="OrthoDB" id="16820at2759"/>
<feature type="compositionally biased region" description="Basic and acidic residues" evidence="4">
    <location>
        <begin position="481"/>
        <end position="492"/>
    </location>
</feature>
<feature type="compositionally biased region" description="Low complexity" evidence="4">
    <location>
        <begin position="610"/>
        <end position="621"/>
    </location>
</feature>
<keyword evidence="1" id="KW-0285">Flavoprotein</keyword>
<evidence type="ECO:0000256" key="3">
    <source>
        <dbReference type="ARBA" id="ARBA00023002"/>
    </source>
</evidence>
<proteinExistence type="predicted"/>
<feature type="compositionally biased region" description="Acidic residues" evidence="4">
    <location>
        <begin position="466"/>
        <end position="480"/>
    </location>
</feature>
<evidence type="ECO:0000313" key="7">
    <source>
        <dbReference type="EMBL" id="QKX58391.1"/>
    </source>
</evidence>
<dbReference type="RefSeq" id="XP_035344569.1">
    <property type="nucleotide sequence ID" value="XM_035488676.1"/>
</dbReference>
<name>A0A7H8QY94_TALRU</name>
<feature type="domain" description="Micro-fibrillar-associated protein 1 C-terminal" evidence="6">
    <location>
        <begin position="581"/>
        <end position="810"/>
    </location>
</feature>
<gene>
    <name evidence="7" type="ORF">TRUGW13939_05513</name>
</gene>
<dbReference type="KEGG" id="trg:TRUGW13939_05513"/>
<feature type="region of interest" description="Disordered" evidence="4">
    <location>
        <begin position="644"/>
        <end position="675"/>
    </location>
</feature>
<dbReference type="Proteomes" id="UP000509510">
    <property type="component" value="Chromosome III"/>
</dbReference>
<dbReference type="AlphaFoldDB" id="A0A7H8QY94"/>
<dbReference type="InterPro" id="IPR036188">
    <property type="entry name" value="FAD/NAD-bd_sf"/>
</dbReference>
<feature type="compositionally biased region" description="Acidic residues" evidence="4">
    <location>
        <begin position="656"/>
        <end position="669"/>
    </location>
</feature>
<accession>A0A7H8QY94</accession>
<dbReference type="InterPro" id="IPR033194">
    <property type="entry name" value="MFAP1"/>
</dbReference>
<keyword evidence="2" id="KW-0274">FAD</keyword>
<reference evidence="8" key="1">
    <citation type="submission" date="2020-06" db="EMBL/GenBank/DDBJ databases">
        <title>A chromosome-scale genome assembly of Talaromyces rugulosus W13939.</title>
        <authorList>
            <person name="Wang B."/>
            <person name="Guo L."/>
            <person name="Ye K."/>
            <person name="Wang L."/>
        </authorList>
    </citation>
    <scope>NUCLEOTIDE SEQUENCE [LARGE SCALE GENOMIC DNA]</scope>
    <source>
        <strain evidence="8">W13939</strain>
    </source>
</reference>
<dbReference type="Pfam" id="PF06991">
    <property type="entry name" value="MFAP1"/>
    <property type="match status" value="1"/>
</dbReference>
<organism evidence="7 8">
    <name type="scientific">Talaromyces rugulosus</name>
    <name type="common">Penicillium rugulosum</name>
    <dbReference type="NCBI Taxonomy" id="121627"/>
    <lineage>
        <taxon>Eukaryota</taxon>
        <taxon>Fungi</taxon>
        <taxon>Dikarya</taxon>
        <taxon>Ascomycota</taxon>
        <taxon>Pezizomycotina</taxon>
        <taxon>Eurotiomycetes</taxon>
        <taxon>Eurotiomycetidae</taxon>
        <taxon>Eurotiales</taxon>
        <taxon>Trichocomaceae</taxon>
        <taxon>Talaromyces</taxon>
        <taxon>Talaromyces sect. Islandici</taxon>
    </lineage>
</organism>
<feature type="region of interest" description="Disordered" evidence="4">
    <location>
        <begin position="694"/>
        <end position="740"/>
    </location>
</feature>
<dbReference type="PANTHER" id="PTHR15327">
    <property type="entry name" value="MICROFIBRIL-ASSOCIATED PROTEIN"/>
    <property type="match status" value="1"/>
</dbReference>
<sequence length="899" mass="101478">MSDNNPKLRVLIAGAGIAGLATAIAISRISDIPGGVDIQLYEQAPELTEIGASIALSPNGMRTLERLGVHNALSDEVGYRGPSGIPQIFRHWKSNQVLSVDTHTNVPNPRHHTTRFHRGHLHAALQEHVPRDSIHLGKKVARAAATEDGVTLYFEDGTEAHGDLLIGADGIKSKTRQSFIPEYKLRFTGKVFARSTFDASLVEGKIPELPIDSMHWWGPKDNFFASRLGKNQYTTVGAYEDGRTTEELEKEVDWNQPGNVERLREKYSNWSPVVKALAEATPYSRLYPNYAGDALQTWILSPRVTLVGDAAHTHGGAFAAGGSLALDDAFALGLALKHTFFSLSGTSSSIKKALEIYDQTRRPHTGRLLAIVHGLVNKKAEELQSPEEEDVALVARIKNRPDTEWLSEHEVVEAFQRVVEVSAAGALQRRSTMPPPFPSAHRGMTANPLKPVKRYRPGKALVEEEHSSEEESDDEEQIAQEEERRKQEEAAKRRQRPPPKASSFPRGGGGGAGKITKGVRNVQIEEEEDDDDEGFVTEEEDEEPTPAAVAKPTAITQEPAIPAPAEESEEESEEESSEEESSEDEQPKRVLLRPTFIKKDKRKENGQNSADQVAVTDTAADAEARRAQRQELANDLVRDQLEKEAAARVAGKKAWDEDENVAAEEEALDDHDGLDPEAEYAAWKLRELKRVKRQREAIEEAEKEREELERRRNLNPEEREREDREFIDKQKEEREASRGQTGFMKRYFHKGAFFRDDLEKEGLDKRDLMGARFADDTSREVLPEYMQIRDMTKLGKKGRTRYKDLRSEDTGRWGDGFSDRPRRPRDENLVGITDERFLPDSNRRDESTGPTGANASAVRERRPRDHSRDRDRHRDDERDYRKRSHSPDEDRDKRRRVES</sequence>
<dbReference type="Gene3D" id="3.50.50.60">
    <property type="entry name" value="FAD/NAD(P)-binding domain"/>
    <property type="match status" value="1"/>
</dbReference>
<keyword evidence="8" id="KW-1185">Reference proteome</keyword>
<feature type="compositionally biased region" description="Basic and acidic residues" evidence="4">
    <location>
        <begin position="694"/>
        <end position="737"/>
    </location>
</feature>
<protein>
    <recommendedName>
        <fullName evidence="9">Micro-fibrillar-associated protein 1 C-terminal domain-containing protein</fullName>
    </recommendedName>
</protein>
<keyword evidence="3" id="KW-0560">Oxidoreductase</keyword>
<feature type="compositionally biased region" description="Acidic residues" evidence="4">
    <location>
        <begin position="566"/>
        <end position="584"/>
    </location>
</feature>